<evidence type="ECO:0000313" key="1">
    <source>
        <dbReference type="EMBL" id="MCZ0806925.1"/>
    </source>
</evidence>
<dbReference type="AlphaFoldDB" id="A0AAP8U5P2"/>
<gene>
    <name evidence="2" type="ORF">C4A77_08575</name>
    <name evidence="1" type="ORF">O0554_08300</name>
</gene>
<name>A0AAP8U5P2_BRELA</name>
<dbReference type="SUPFAM" id="SSF52833">
    <property type="entry name" value="Thioredoxin-like"/>
    <property type="match status" value="1"/>
</dbReference>
<dbReference type="Gene3D" id="3.40.30.10">
    <property type="entry name" value="Glutaredoxin"/>
    <property type="match status" value="1"/>
</dbReference>
<reference evidence="2 3" key="1">
    <citation type="submission" date="2018-02" db="EMBL/GenBank/DDBJ databases">
        <title>Comparative analysis of genomes of three Brevibacillus laterosporus strains producers of potent antimicrobials isolated from silage.</title>
        <authorList>
            <person name="Kojic M."/>
            <person name="Miljkovic M."/>
            <person name="Studholme D."/>
            <person name="Filipic B."/>
        </authorList>
    </citation>
    <scope>NUCLEOTIDE SEQUENCE [LARGE SCALE GENOMIC DNA]</scope>
    <source>
        <strain evidence="2 3">BGSP11</strain>
    </source>
</reference>
<proteinExistence type="predicted"/>
<evidence type="ECO:0000313" key="2">
    <source>
        <dbReference type="EMBL" id="PPB08226.1"/>
    </source>
</evidence>
<dbReference type="InterPro" id="IPR036249">
    <property type="entry name" value="Thioredoxin-like_sf"/>
</dbReference>
<dbReference type="EMBL" id="JAPTNE010000009">
    <property type="protein sequence ID" value="MCZ0806925.1"/>
    <property type="molecule type" value="Genomic_DNA"/>
</dbReference>
<dbReference type="EMBL" id="PRKQ01000008">
    <property type="protein sequence ID" value="PPB08226.1"/>
    <property type="molecule type" value="Genomic_DNA"/>
</dbReference>
<dbReference type="RefSeq" id="WP_104031491.1">
    <property type="nucleotide sequence ID" value="NZ_JANSGW010000009.1"/>
</dbReference>
<sequence>MSVVEAPAHRRFYKDKRLEMLNVGDYIPNIEIFGNENQDVKLHDLISDYLLLMCYSTDCESCLASMEALDEFTLANPGVNIAVLIHTSLENFEAMKEAFKDRIDHIYLVPKELITRKLNVYFMPRGYALNKLGQVLSTNGCSDSYWFNKLLEPLRRIL</sequence>
<comment type="caution">
    <text evidence="2">The sequence shown here is derived from an EMBL/GenBank/DDBJ whole genome shotgun (WGS) entry which is preliminary data.</text>
</comment>
<organism evidence="2 3">
    <name type="scientific">Brevibacillus laterosporus</name>
    <name type="common">Bacillus laterosporus</name>
    <dbReference type="NCBI Taxonomy" id="1465"/>
    <lineage>
        <taxon>Bacteria</taxon>
        <taxon>Bacillati</taxon>
        <taxon>Bacillota</taxon>
        <taxon>Bacilli</taxon>
        <taxon>Bacillales</taxon>
        <taxon>Paenibacillaceae</taxon>
        <taxon>Brevibacillus</taxon>
    </lineage>
</organism>
<reference evidence="1" key="2">
    <citation type="submission" date="2022-09" db="EMBL/GenBank/DDBJ databases">
        <title>Genome analysis and characterization of larvicidal activity of Brevibacillus strains.</title>
        <authorList>
            <person name="Patrusheva E.V."/>
            <person name="Izotova A.O."/>
            <person name="Toshchakov S.V."/>
            <person name="Sineoky S.P."/>
        </authorList>
    </citation>
    <scope>NUCLEOTIDE SEQUENCE</scope>
    <source>
        <strain evidence="1">VKPM_B-13247</strain>
    </source>
</reference>
<protein>
    <submittedName>
        <fullName evidence="1">Redoxin domain-containing protein</fullName>
    </submittedName>
</protein>
<evidence type="ECO:0000313" key="3">
    <source>
        <dbReference type="Proteomes" id="UP000239759"/>
    </source>
</evidence>
<dbReference type="Proteomes" id="UP000239759">
    <property type="component" value="Unassembled WGS sequence"/>
</dbReference>
<dbReference type="Proteomes" id="UP001077662">
    <property type="component" value="Unassembled WGS sequence"/>
</dbReference>
<accession>A0AAP8U5P2</accession>